<proteinExistence type="predicted"/>
<gene>
    <name evidence="1" type="ORF">INT48_002747</name>
</gene>
<accession>A0A8H7SLG5</accession>
<reference evidence="1" key="1">
    <citation type="submission" date="2021-01" db="EMBL/GenBank/DDBJ databases">
        <title>Metabolic potential, ecology and presence of endohyphal bacteria is reflected in genomic diversity of Mucoromycotina.</title>
        <authorList>
            <person name="Muszewska A."/>
            <person name="Okrasinska A."/>
            <person name="Steczkiewicz K."/>
            <person name="Drgas O."/>
            <person name="Orlowska M."/>
            <person name="Perlinska-Lenart U."/>
            <person name="Aleksandrzak-Piekarczyk T."/>
            <person name="Szatraj K."/>
            <person name="Zielenkiewicz U."/>
            <person name="Pilsyk S."/>
            <person name="Malc E."/>
            <person name="Mieczkowski P."/>
            <person name="Kruszewska J.S."/>
            <person name="Biernat P."/>
            <person name="Pawlowska J."/>
        </authorList>
    </citation>
    <scope>NUCLEOTIDE SEQUENCE</scope>
    <source>
        <strain evidence="1">WA0000018081</strain>
    </source>
</reference>
<evidence type="ECO:0000313" key="1">
    <source>
        <dbReference type="EMBL" id="KAG2230322.1"/>
    </source>
</evidence>
<dbReference type="Proteomes" id="UP000613177">
    <property type="component" value="Unassembled WGS sequence"/>
</dbReference>
<comment type="caution">
    <text evidence="1">The sequence shown here is derived from an EMBL/GenBank/DDBJ whole genome shotgun (WGS) entry which is preliminary data.</text>
</comment>
<dbReference type="AlphaFoldDB" id="A0A8H7SLG5"/>
<dbReference type="EMBL" id="JAEPRE010000209">
    <property type="protein sequence ID" value="KAG2230322.1"/>
    <property type="molecule type" value="Genomic_DNA"/>
</dbReference>
<protein>
    <submittedName>
        <fullName evidence="1">Uncharacterized protein</fullName>
    </submittedName>
</protein>
<evidence type="ECO:0000313" key="2">
    <source>
        <dbReference type="Proteomes" id="UP000613177"/>
    </source>
</evidence>
<keyword evidence="2" id="KW-1185">Reference proteome</keyword>
<name>A0A8H7SLG5_9FUNG</name>
<sequence length="303" mass="35603">MDKVKQEFFPSQIAIPDHPTEDTLFRRDLGTFLLNLKETLDRPLLTNSYKQSGIDFSFQNIAILFRFIFNSRSNVNLCWERSFATNKDNTEKMVRTDFLLYTSNQELGCGEVKLNCANERLEEEDRARLGESLKQQLHSRIKQAKYTREFRVFGVFVVDNIIELYCSSFSKENGYSFILLNEITLPTLMTTYATLEEPLEILFSFKKLIEESLPHPSDYEKSYIHSEYYDYLTPTNTDLKKHIDRLISTPTHQTIYTKVFFSEPFEGDMMTLIGFTVYFGELTDSMSRSSLTSIIEYWLTWFK</sequence>
<organism evidence="1 2">
    <name type="scientific">Thamnidium elegans</name>
    <dbReference type="NCBI Taxonomy" id="101142"/>
    <lineage>
        <taxon>Eukaryota</taxon>
        <taxon>Fungi</taxon>
        <taxon>Fungi incertae sedis</taxon>
        <taxon>Mucoromycota</taxon>
        <taxon>Mucoromycotina</taxon>
        <taxon>Mucoromycetes</taxon>
        <taxon>Mucorales</taxon>
        <taxon>Mucorineae</taxon>
        <taxon>Mucoraceae</taxon>
        <taxon>Thamnidium</taxon>
    </lineage>
</organism>